<comment type="function">
    <text evidence="11">Catalyzes the specific phosphorylation of the 3-hydroxyl group of shikimic acid using ATP as a cosubstrate.</text>
</comment>
<dbReference type="InterPro" id="IPR000623">
    <property type="entry name" value="Shikimate_kinase/TSH1"/>
</dbReference>
<sequence>MKYGLLGQQLIHSYSPRIHHTLGTTDYGLVEQNPKQVDTFLDTTDMIGLNVTIPYKEVALAHCNHISQIAERIGCINTMVKRDGTWFGDNTDYNGVIYALRYANISVDRKQCLILGDGATSKTVHVALEDLGASDIIHISRHNHPTYGDLQDYYESAAIIINATPVGMYPHCPKNLINLTLFKNLSGVMDLIYNPLRTNLLIQAERMGIPYVDGLPMLVAQAVHSSNLFHNTELNDDHIEPILQDLYKETENIILIGMPGVGKTTVGKELSRILCRPFVDCDAEITNEIGHIATFIDTHGEQAFRQVESAVIERLGKEKGYIISTGGGCVTIAENFAPLRQNGRMYQLTQPIESLDTKGRPLSRGGLDRLRELERVRTPMYKSFAQCIIKHRRDEVESSSNILNDFYGNIEKRN</sequence>
<feature type="binding site" evidence="11">
    <location>
        <position position="264"/>
    </location>
    <ligand>
        <name>Mg(2+)</name>
        <dbReference type="ChEBI" id="CHEBI:18420"/>
    </ligand>
</feature>
<dbReference type="InterPro" id="IPR013708">
    <property type="entry name" value="Shikimate_DH-bd_N"/>
</dbReference>
<dbReference type="RefSeq" id="WP_295193175.1">
    <property type="nucleotide sequence ID" value="NZ_JAWJZA010000005.1"/>
</dbReference>
<dbReference type="InterPro" id="IPR027417">
    <property type="entry name" value="P-loop_NTPase"/>
</dbReference>
<evidence type="ECO:0000256" key="1">
    <source>
        <dbReference type="ARBA" id="ARBA00004842"/>
    </source>
</evidence>
<keyword evidence="9 11" id="KW-0057">Aromatic amino acid biosynthesis</keyword>
<dbReference type="InterPro" id="IPR023000">
    <property type="entry name" value="Shikimate_kinase_CS"/>
</dbReference>
<dbReference type="Proteomes" id="UP001272515">
    <property type="component" value="Unassembled WGS sequence"/>
</dbReference>
<keyword evidence="11" id="KW-0460">Magnesium</keyword>
<evidence type="ECO:0000256" key="8">
    <source>
        <dbReference type="ARBA" id="ARBA00022840"/>
    </source>
</evidence>
<feature type="binding site" evidence="11">
    <location>
        <position position="327"/>
    </location>
    <ligand>
        <name>substrate</name>
    </ligand>
</feature>
<feature type="binding site" evidence="11">
    <location>
        <begin position="260"/>
        <end position="265"/>
    </location>
    <ligand>
        <name>ATP</name>
        <dbReference type="ChEBI" id="CHEBI:30616"/>
    </ligand>
</feature>
<evidence type="ECO:0000256" key="2">
    <source>
        <dbReference type="ARBA" id="ARBA00004871"/>
    </source>
</evidence>
<dbReference type="HAMAP" id="MF_00109">
    <property type="entry name" value="Shikimate_kinase"/>
    <property type="match status" value="1"/>
</dbReference>
<dbReference type="EC" id="2.7.1.71" evidence="3 11"/>
<feature type="binding site" evidence="11">
    <location>
        <position position="282"/>
    </location>
    <ligand>
        <name>substrate</name>
    </ligand>
</feature>
<keyword evidence="8 11" id="KW-0067">ATP-binding</keyword>
<dbReference type="InterPro" id="IPR031322">
    <property type="entry name" value="Shikimate/glucono_kinase"/>
</dbReference>
<evidence type="ECO:0000256" key="6">
    <source>
        <dbReference type="ARBA" id="ARBA00022741"/>
    </source>
</evidence>
<evidence type="ECO:0000256" key="7">
    <source>
        <dbReference type="ARBA" id="ARBA00022777"/>
    </source>
</evidence>
<comment type="subunit">
    <text evidence="11">Monomer.</text>
</comment>
<proteinExistence type="inferred from homology"/>
<evidence type="ECO:0000256" key="10">
    <source>
        <dbReference type="ARBA" id="ARBA00048567"/>
    </source>
</evidence>
<dbReference type="InterPro" id="IPR022893">
    <property type="entry name" value="Shikimate_DH_fam"/>
</dbReference>
<comment type="catalytic activity">
    <reaction evidence="10 11">
        <text>shikimate + ATP = 3-phosphoshikimate + ADP + H(+)</text>
        <dbReference type="Rhea" id="RHEA:13121"/>
        <dbReference type="ChEBI" id="CHEBI:15378"/>
        <dbReference type="ChEBI" id="CHEBI:30616"/>
        <dbReference type="ChEBI" id="CHEBI:36208"/>
        <dbReference type="ChEBI" id="CHEBI:145989"/>
        <dbReference type="ChEBI" id="CHEBI:456216"/>
        <dbReference type="EC" id="2.7.1.71"/>
    </reaction>
</comment>
<feature type="domain" description="Shikimate dehydrogenase substrate binding N-terminal" evidence="12">
    <location>
        <begin position="5"/>
        <end position="78"/>
    </location>
</feature>
<dbReference type="Pfam" id="PF01202">
    <property type="entry name" value="SKI"/>
    <property type="match status" value="1"/>
</dbReference>
<comment type="subcellular location">
    <subcellularLocation>
        <location evidence="11">Cytoplasm</location>
    </subcellularLocation>
</comment>
<feature type="binding site" evidence="11">
    <location>
        <position position="360"/>
    </location>
    <ligand>
        <name>ATP</name>
        <dbReference type="ChEBI" id="CHEBI:30616"/>
    </ligand>
</feature>
<protein>
    <recommendedName>
        <fullName evidence="3 11">Shikimate kinase</fullName>
        <shortName evidence="11">SK</shortName>
        <ecNumber evidence="3 11">2.7.1.71</ecNumber>
    </recommendedName>
</protein>
<dbReference type="GO" id="GO:0016301">
    <property type="term" value="F:kinase activity"/>
    <property type="evidence" value="ECO:0007669"/>
    <property type="project" value="UniProtKB-KW"/>
</dbReference>
<gene>
    <name evidence="11" type="primary">aroK</name>
    <name evidence="13" type="ORF">RVY80_01855</name>
</gene>
<dbReference type="InterPro" id="IPR036291">
    <property type="entry name" value="NAD(P)-bd_dom_sf"/>
</dbReference>
<name>A0ABU3Z6R2_9FIRM</name>
<keyword evidence="7 11" id="KW-0418">Kinase</keyword>
<keyword evidence="11" id="KW-0963">Cytoplasm</keyword>
<accession>A0ABU3Z6R2</accession>
<evidence type="ECO:0000313" key="14">
    <source>
        <dbReference type="Proteomes" id="UP001272515"/>
    </source>
</evidence>
<evidence type="ECO:0000256" key="3">
    <source>
        <dbReference type="ARBA" id="ARBA00012154"/>
    </source>
</evidence>
<keyword evidence="14" id="KW-1185">Reference proteome</keyword>
<dbReference type="CDD" id="cd01065">
    <property type="entry name" value="NAD_bind_Shikimate_DH"/>
    <property type="match status" value="1"/>
</dbReference>
<evidence type="ECO:0000256" key="9">
    <source>
        <dbReference type="ARBA" id="ARBA00023141"/>
    </source>
</evidence>
<evidence type="ECO:0000313" key="13">
    <source>
        <dbReference type="EMBL" id="MDV5087598.1"/>
    </source>
</evidence>
<comment type="pathway">
    <text evidence="1 11">Metabolic intermediate biosynthesis; chorismate biosynthesis; chorismate from D-erythrose 4-phosphate and phosphoenolpyruvate: step 5/7.</text>
</comment>
<organism evidence="13 14">
    <name type="scientific">Veillonella absiana</name>
    <dbReference type="NCBI Taxonomy" id="3079305"/>
    <lineage>
        <taxon>Bacteria</taxon>
        <taxon>Bacillati</taxon>
        <taxon>Bacillota</taxon>
        <taxon>Negativicutes</taxon>
        <taxon>Veillonellales</taxon>
        <taxon>Veillonellaceae</taxon>
        <taxon>Veillonella</taxon>
    </lineage>
</organism>
<dbReference type="Gene3D" id="3.40.50.10860">
    <property type="entry name" value="Leucine Dehydrogenase, chain A, domain 1"/>
    <property type="match status" value="1"/>
</dbReference>
<dbReference type="SUPFAM" id="SSF52540">
    <property type="entry name" value="P-loop containing nucleoside triphosphate hydrolases"/>
    <property type="match status" value="1"/>
</dbReference>
<dbReference type="EMBL" id="JAWJZB010000002">
    <property type="protein sequence ID" value="MDV5087598.1"/>
    <property type="molecule type" value="Genomic_DNA"/>
</dbReference>
<keyword evidence="4 11" id="KW-0028">Amino-acid biosynthesis</keyword>
<comment type="similarity">
    <text evidence="11">Belongs to the shikimate kinase family.</text>
</comment>
<evidence type="ECO:0000256" key="5">
    <source>
        <dbReference type="ARBA" id="ARBA00022679"/>
    </source>
</evidence>
<evidence type="ECO:0000259" key="12">
    <source>
        <dbReference type="Pfam" id="PF08501"/>
    </source>
</evidence>
<keyword evidence="5 11" id="KW-0808">Transferase</keyword>
<comment type="caution">
    <text evidence="13">The sequence shown here is derived from an EMBL/GenBank/DDBJ whole genome shotgun (WGS) entry which is preliminary data.</text>
</comment>
<reference evidence="13 14" key="1">
    <citation type="submission" date="2023-10" db="EMBL/GenBank/DDBJ databases">
        <title>Veillonella sp. nov., isolated from a pig farm feces dump.</title>
        <authorList>
            <person name="Chang Y.-H."/>
        </authorList>
    </citation>
    <scope>NUCLEOTIDE SEQUENCE [LARGE SCALE GENOMIC DNA]</scope>
    <source>
        <strain evidence="13 14">YH-vei2233</strain>
    </source>
</reference>
<dbReference type="SUPFAM" id="SSF51735">
    <property type="entry name" value="NAD(P)-binding Rossmann-fold domains"/>
    <property type="match status" value="1"/>
</dbReference>
<dbReference type="CDD" id="cd00464">
    <property type="entry name" value="SK"/>
    <property type="match status" value="1"/>
</dbReference>
<comment type="pathway">
    <text evidence="2">Metabolic intermediate biosynthesis; chorismate biosynthesis; chorismate from D-erythrose 4-phosphate and phosphoenolpyruvate: step 4/7.</text>
</comment>
<dbReference type="InterPro" id="IPR046346">
    <property type="entry name" value="Aminoacid_DH-like_N_sf"/>
</dbReference>
<feature type="binding site" evidence="11">
    <location>
        <position position="305"/>
    </location>
    <ligand>
        <name>substrate</name>
    </ligand>
</feature>
<dbReference type="Pfam" id="PF08501">
    <property type="entry name" value="Shikimate_dh_N"/>
    <property type="match status" value="1"/>
</dbReference>
<dbReference type="PANTHER" id="PTHR21089">
    <property type="entry name" value="SHIKIMATE DEHYDROGENASE"/>
    <property type="match status" value="1"/>
</dbReference>
<feature type="binding site" evidence="11">
    <location>
        <position position="377"/>
    </location>
    <ligand>
        <name>substrate</name>
    </ligand>
</feature>
<keyword evidence="11" id="KW-0479">Metal-binding</keyword>
<dbReference type="Gene3D" id="3.40.50.720">
    <property type="entry name" value="NAD(P)-binding Rossmann-like Domain"/>
    <property type="match status" value="1"/>
</dbReference>
<dbReference type="PRINTS" id="PR01100">
    <property type="entry name" value="SHIKIMTKNASE"/>
</dbReference>
<evidence type="ECO:0000256" key="11">
    <source>
        <dbReference type="HAMAP-Rule" id="MF_00109"/>
    </source>
</evidence>
<comment type="caution">
    <text evidence="11">Lacks conserved residue(s) required for the propagation of feature annotation.</text>
</comment>
<dbReference type="PANTHER" id="PTHR21089:SF1">
    <property type="entry name" value="BIFUNCTIONAL 3-DEHYDROQUINATE DEHYDRATASE_SHIKIMATE DEHYDROGENASE, CHLOROPLASTIC"/>
    <property type="match status" value="1"/>
</dbReference>
<dbReference type="PROSITE" id="PS01128">
    <property type="entry name" value="SHIKIMATE_KINASE"/>
    <property type="match status" value="1"/>
</dbReference>
<comment type="cofactor">
    <cofactor evidence="11">
        <name>Mg(2+)</name>
        <dbReference type="ChEBI" id="CHEBI:18420"/>
    </cofactor>
    <text evidence="11">Binds 1 Mg(2+) ion per subunit.</text>
</comment>
<dbReference type="Gene3D" id="3.40.50.300">
    <property type="entry name" value="P-loop containing nucleotide triphosphate hydrolases"/>
    <property type="match status" value="1"/>
</dbReference>
<dbReference type="SUPFAM" id="SSF53223">
    <property type="entry name" value="Aminoacid dehydrogenase-like, N-terminal domain"/>
    <property type="match status" value="1"/>
</dbReference>
<keyword evidence="6 11" id="KW-0547">Nucleotide-binding</keyword>
<evidence type="ECO:0000256" key="4">
    <source>
        <dbReference type="ARBA" id="ARBA00022605"/>
    </source>
</evidence>